<keyword evidence="5" id="KW-1133">Transmembrane helix</keyword>
<dbReference type="AlphaFoldDB" id="A0AAD7FIJ8"/>
<dbReference type="PANTHER" id="PTHR46910">
    <property type="entry name" value="TRANSCRIPTION FACTOR PDR1"/>
    <property type="match status" value="1"/>
</dbReference>
<dbReference type="SMART" id="SM00906">
    <property type="entry name" value="Fungal_trans"/>
    <property type="match status" value="1"/>
</dbReference>
<gene>
    <name evidence="8" type="ORF">FB45DRAFT_922553</name>
</gene>
<evidence type="ECO:0000256" key="4">
    <source>
        <dbReference type="SAM" id="MobiDB-lite"/>
    </source>
</evidence>
<accession>A0AAD7FIJ8</accession>
<dbReference type="InterPro" id="IPR036864">
    <property type="entry name" value="Zn2-C6_fun-type_DNA-bd_sf"/>
</dbReference>
<dbReference type="CDD" id="cd12148">
    <property type="entry name" value="fungal_TF_MHR"/>
    <property type="match status" value="1"/>
</dbReference>
<evidence type="ECO:0000313" key="8">
    <source>
        <dbReference type="EMBL" id="KAJ7625888.1"/>
    </source>
</evidence>
<evidence type="ECO:0000256" key="1">
    <source>
        <dbReference type="ARBA" id="ARBA00022723"/>
    </source>
</evidence>
<keyword evidence="5" id="KW-0472">Membrane</keyword>
<evidence type="ECO:0000256" key="3">
    <source>
        <dbReference type="SAM" id="Coils"/>
    </source>
</evidence>
<comment type="caution">
    <text evidence="8">The sequence shown here is derived from an EMBL/GenBank/DDBJ whole genome shotgun (WGS) entry which is preliminary data.</text>
</comment>
<feature type="domain" description="Xylanolytic transcriptional activator regulatory" evidence="7">
    <location>
        <begin position="293"/>
        <end position="364"/>
    </location>
</feature>
<dbReference type="Proteomes" id="UP001221142">
    <property type="component" value="Unassembled WGS sequence"/>
</dbReference>
<dbReference type="GO" id="GO:0008270">
    <property type="term" value="F:zinc ion binding"/>
    <property type="evidence" value="ECO:0007669"/>
    <property type="project" value="InterPro"/>
</dbReference>
<proteinExistence type="predicted"/>
<keyword evidence="3" id="KW-0175">Coiled coil</keyword>
<feature type="coiled-coil region" evidence="3">
    <location>
        <begin position="54"/>
        <end position="81"/>
    </location>
</feature>
<dbReference type="InterPro" id="IPR001138">
    <property type="entry name" value="Zn2Cys6_DnaBD"/>
</dbReference>
<dbReference type="Gene3D" id="4.10.240.10">
    <property type="entry name" value="Zn(2)-C6 fungal-type DNA-binding domain"/>
    <property type="match status" value="1"/>
</dbReference>
<dbReference type="EMBL" id="JARKIF010000012">
    <property type="protein sequence ID" value="KAJ7625888.1"/>
    <property type="molecule type" value="Genomic_DNA"/>
</dbReference>
<dbReference type="GO" id="GO:0006351">
    <property type="term" value="P:DNA-templated transcription"/>
    <property type="evidence" value="ECO:0007669"/>
    <property type="project" value="InterPro"/>
</dbReference>
<evidence type="ECO:0000259" key="7">
    <source>
        <dbReference type="SMART" id="SM00906"/>
    </source>
</evidence>
<reference evidence="8" key="1">
    <citation type="submission" date="2023-03" db="EMBL/GenBank/DDBJ databases">
        <title>Massive genome expansion in bonnet fungi (Mycena s.s.) driven by repeated elements and novel gene families across ecological guilds.</title>
        <authorList>
            <consortium name="Lawrence Berkeley National Laboratory"/>
            <person name="Harder C.B."/>
            <person name="Miyauchi S."/>
            <person name="Viragh M."/>
            <person name="Kuo A."/>
            <person name="Thoen E."/>
            <person name="Andreopoulos B."/>
            <person name="Lu D."/>
            <person name="Skrede I."/>
            <person name="Drula E."/>
            <person name="Henrissat B."/>
            <person name="Morin E."/>
            <person name="Kohler A."/>
            <person name="Barry K."/>
            <person name="LaButti K."/>
            <person name="Morin E."/>
            <person name="Salamov A."/>
            <person name="Lipzen A."/>
            <person name="Mereny Z."/>
            <person name="Hegedus B."/>
            <person name="Baldrian P."/>
            <person name="Stursova M."/>
            <person name="Weitz H."/>
            <person name="Taylor A."/>
            <person name="Grigoriev I.V."/>
            <person name="Nagy L.G."/>
            <person name="Martin F."/>
            <person name="Kauserud H."/>
        </authorList>
    </citation>
    <scope>NUCLEOTIDE SEQUENCE</scope>
    <source>
        <strain evidence="8">9284</strain>
    </source>
</reference>
<dbReference type="GO" id="GO:0000981">
    <property type="term" value="F:DNA-binding transcription factor activity, RNA polymerase II-specific"/>
    <property type="evidence" value="ECO:0007669"/>
    <property type="project" value="InterPro"/>
</dbReference>
<evidence type="ECO:0000313" key="9">
    <source>
        <dbReference type="Proteomes" id="UP001221142"/>
    </source>
</evidence>
<organism evidence="8 9">
    <name type="scientific">Roridomyces roridus</name>
    <dbReference type="NCBI Taxonomy" id="1738132"/>
    <lineage>
        <taxon>Eukaryota</taxon>
        <taxon>Fungi</taxon>
        <taxon>Dikarya</taxon>
        <taxon>Basidiomycota</taxon>
        <taxon>Agaricomycotina</taxon>
        <taxon>Agaricomycetes</taxon>
        <taxon>Agaricomycetidae</taxon>
        <taxon>Agaricales</taxon>
        <taxon>Marasmiineae</taxon>
        <taxon>Mycenaceae</taxon>
        <taxon>Roridomyces</taxon>
    </lineage>
</organism>
<evidence type="ECO:0000259" key="6">
    <source>
        <dbReference type="SMART" id="SM00066"/>
    </source>
</evidence>
<keyword evidence="1" id="KW-0479">Metal-binding</keyword>
<dbReference type="CDD" id="cd00067">
    <property type="entry name" value="GAL4"/>
    <property type="match status" value="1"/>
</dbReference>
<dbReference type="Pfam" id="PF04082">
    <property type="entry name" value="Fungal_trans"/>
    <property type="match status" value="1"/>
</dbReference>
<dbReference type="PANTHER" id="PTHR46910:SF1">
    <property type="entry name" value="MISCELLANEOUS ZN(II)2CYS6 TRANSCRIPTION FACTOR (EUROFUNG)-RELATED"/>
    <property type="match status" value="1"/>
</dbReference>
<protein>
    <recommendedName>
        <fullName evidence="10">Transcription factor domain-containing protein</fullName>
    </recommendedName>
</protein>
<name>A0AAD7FIJ8_9AGAR</name>
<feature type="region of interest" description="Disordered" evidence="4">
    <location>
        <begin position="92"/>
        <end position="111"/>
    </location>
</feature>
<feature type="compositionally biased region" description="Basic and acidic residues" evidence="4">
    <location>
        <begin position="94"/>
        <end position="104"/>
    </location>
</feature>
<feature type="transmembrane region" description="Helical" evidence="5">
    <location>
        <begin position="510"/>
        <end position="529"/>
    </location>
</feature>
<feature type="domain" description="Zn(2)-C6 fungal-type" evidence="6">
    <location>
        <begin position="11"/>
        <end position="56"/>
    </location>
</feature>
<keyword evidence="5" id="KW-0812">Transmembrane</keyword>
<evidence type="ECO:0008006" key="10">
    <source>
        <dbReference type="Google" id="ProtNLM"/>
    </source>
</evidence>
<evidence type="ECO:0000256" key="5">
    <source>
        <dbReference type="SAM" id="Phobius"/>
    </source>
</evidence>
<keyword evidence="9" id="KW-1185">Reference proteome</keyword>
<evidence type="ECO:0000256" key="2">
    <source>
        <dbReference type="ARBA" id="ARBA00023242"/>
    </source>
</evidence>
<sequence>MSAPLQFKSRRTPFRSCDQCRQRKGDGHSMPDHHCSNCSSFGEICSYNKPSKRSNNSQRLVEELKQRVATLEAQLRTLSVCSLCSRSLESSFDASREQDSPREDSADENADPDIEALTRQFKHSLLGSDSAFNLVQNTITIKDKYLGRQSQTTPLWKRISWDPFPWEREFFTPRTSYVFPPDDLIVHLMDLYFVNVHPIFPILNRIILERQVEDKAYLTDPHLEAVLLAVLAIASRLSNDPRVMIAGNTLSCGWRFISQMRIVPNLSEPTVYDVQFYALMTLFCLGGLAPHITWIYLGLGARVIQYHGRFPRRSGIPDVEEELWNRAFWSLFILDGFLSAFLGRAPTIHGEEYDVAPPLEVDDEYWESGFVQPAGKSSALSFFVHFVRLFEILVKALHRLYASRPKKIRMGWTPEHEIEVVTELDSLMNNFLDSLPDHLRWPDASDIFFDQSAMLQATYYGLQIAIHRLYIHKQSPAIGPSLFICVTAARSMVNVAEIWTNKTQRVPSTWLFQCPIFISAIILLLNVFATKRSPGSSPRVDLDKDLAQVQTALRIVKSTEGRWRASGSMAELIQEIQSLDGQFSVDRSQTPTVFPSDPVSGTGAADDQIGGFRPGTSIEQLLAETMDTSSGNVFSNMWLAMPANLMNIDQWEAFMDTVPLMDPKTMPPIFIPPYPHEDAKVPRVLVPPRSTSPVYGAPSNVGVQLRPRWAPAFKEVDLQ</sequence>
<feature type="transmembrane region" description="Helical" evidence="5">
    <location>
        <begin position="276"/>
        <end position="299"/>
    </location>
</feature>
<dbReference type="GO" id="GO:0003677">
    <property type="term" value="F:DNA binding"/>
    <property type="evidence" value="ECO:0007669"/>
    <property type="project" value="InterPro"/>
</dbReference>
<keyword evidence="2" id="KW-0539">Nucleus</keyword>
<dbReference type="InterPro" id="IPR050987">
    <property type="entry name" value="AtrR-like"/>
</dbReference>
<dbReference type="SMART" id="SM00066">
    <property type="entry name" value="GAL4"/>
    <property type="match status" value="1"/>
</dbReference>
<dbReference type="InterPro" id="IPR007219">
    <property type="entry name" value="XnlR_reg_dom"/>
</dbReference>